<name>A0A7G9RPD4_9BURK</name>
<protein>
    <submittedName>
        <fullName evidence="3">MCE family protein</fullName>
    </submittedName>
</protein>
<evidence type="ECO:0000259" key="2">
    <source>
        <dbReference type="Pfam" id="PF02470"/>
    </source>
</evidence>
<keyword evidence="1" id="KW-0472">Membrane</keyword>
<evidence type="ECO:0000256" key="1">
    <source>
        <dbReference type="SAM" id="Phobius"/>
    </source>
</evidence>
<dbReference type="PANTHER" id="PTHR36698">
    <property type="entry name" value="BLL5892 PROTEIN"/>
    <property type="match status" value="1"/>
</dbReference>
<dbReference type="AlphaFoldDB" id="A0A7G9RPD4"/>
<dbReference type="KEGG" id="drg:H9K76_00705"/>
<dbReference type="Proteomes" id="UP000515811">
    <property type="component" value="Chromosome"/>
</dbReference>
<keyword evidence="1" id="KW-1133">Transmembrane helix</keyword>
<evidence type="ECO:0000313" key="3">
    <source>
        <dbReference type="EMBL" id="QNN57459.1"/>
    </source>
</evidence>
<keyword evidence="1" id="KW-0812">Transmembrane</keyword>
<gene>
    <name evidence="3" type="ORF">H9K76_00705</name>
</gene>
<feature type="domain" description="Mce/MlaD" evidence="2">
    <location>
        <begin position="45"/>
        <end position="112"/>
    </location>
</feature>
<keyword evidence="4" id="KW-1185">Reference proteome</keyword>
<dbReference type="EMBL" id="CP060714">
    <property type="protein sequence ID" value="QNN57459.1"/>
    <property type="molecule type" value="Genomic_DNA"/>
</dbReference>
<dbReference type="Pfam" id="PF02470">
    <property type="entry name" value="MlaD"/>
    <property type="match status" value="1"/>
</dbReference>
<feature type="transmembrane region" description="Helical" evidence="1">
    <location>
        <begin position="7"/>
        <end position="28"/>
    </location>
</feature>
<organism evidence="3 4">
    <name type="scientific">Diaphorobacter ruginosibacter</name>
    <dbReference type="NCBI Taxonomy" id="1715720"/>
    <lineage>
        <taxon>Bacteria</taxon>
        <taxon>Pseudomonadati</taxon>
        <taxon>Pseudomonadota</taxon>
        <taxon>Betaproteobacteria</taxon>
        <taxon>Burkholderiales</taxon>
        <taxon>Comamonadaceae</taxon>
        <taxon>Diaphorobacter</taxon>
    </lineage>
</organism>
<accession>A0A7G9RPD4</accession>
<reference evidence="3 4" key="1">
    <citation type="submission" date="2020-08" db="EMBL/GenBank/DDBJ databases">
        <title>Genome sequence of Diaphorobacter ruginosibacter DSM 27467T.</title>
        <authorList>
            <person name="Hyun D.-W."/>
            <person name="Bae J.-W."/>
        </authorList>
    </citation>
    <scope>NUCLEOTIDE SEQUENCE [LARGE SCALE GENOMIC DNA]</scope>
    <source>
        <strain evidence="3 4">DSM 27467</strain>
    </source>
</reference>
<evidence type="ECO:0000313" key="4">
    <source>
        <dbReference type="Proteomes" id="UP000515811"/>
    </source>
</evidence>
<sequence length="330" mass="34297">MENKSHALAAGIFVIVVAALLAGLGLWLSRDKTDYTLYELSSKESVTGLQPQAAVRYKGVAVGKVTSIGFDPEASGNVLIRIAVNENAPVTRTTFATLGYQGVTGLAHVQLDDADAPLETVPPGADGVPRLPLQSSQFSQIAEQIPNILVQVNEATRRLNTLLGDDNQQRFGTALDELGKAAGNVNTLVKRLDNTVATKLDPALASMPELARDAQKTMVSLRMAGDSAARAANDIGKTVQGLGQDGGPVREIAVSAQALAAAADRFGRVTLPRLNNAADQTGRAAQRLGRTADNINENPQALIFGPGAGAAGPGEPGFVAPLATQTTPAH</sequence>
<dbReference type="RefSeq" id="WP_187597712.1">
    <property type="nucleotide sequence ID" value="NZ_CP060714.1"/>
</dbReference>
<dbReference type="InterPro" id="IPR003399">
    <property type="entry name" value="Mce/MlaD"/>
</dbReference>
<proteinExistence type="predicted"/>
<dbReference type="PANTHER" id="PTHR36698:SF2">
    <property type="entry name" value="MCE_MLAD DOMAIN-CONTAINING PROTEIN"/>
    <property type="match status" value="1"/>
</dbReference>